<dbReference type="SUPFAM" id="SSF52540">
    <property type="entry name" value="P-loop containing nucleoside triphosphate hydrolases"/>
    <property type="match status" value="1"/>
</dbReference>
<dbReference type="InterPro" id="IPR013954">
    <property type="entry name" value="PNK3P"/>
</dbReference>
<dbReference type="InterPro" id="IPR023214">
    <property type="entry name" value="HAD_sf"/>
</dbReference>
<dbReference type="GO" id="GO:0046404">
    <property type="term" value="F:ATP-dependent polydeoxyribonucleotide 5'-hydroxyl-kinase activity"/>
    <property type="evidence" value="ECO:0007669"/>
    <property type="project" value="TreeGrafter"/>
</dbReference>
<organism evidence="1 2">
    <name type="scientific">Paramicrosporidium saccamoebae</name>
    <dbReference type="NCBI Taxonomy" id="1246581"/>
    <lineage>
        <taxon>Eukaryota</taxon>
        <taxon>Fungi</taxon>
        <taxon>Fungi incertae sedis</taxon>
        <taxon>Cryptomycota</taxon>
        <taxon>Cryptomycota incertae sedis</taxon>
        <taxon>Paramicrosporidium</taxon>
    </lineage>
</organism>
<dbReference type="PANTHER" id="PTHR12083">
    <property type="entry name" value="BIFUNCTIONAL POLYNUCLEOTIDE PHOSPHATASE/KINASE"/>
    <property type="match status" value="1"/>
</dbReference>
<dbReference type="GO" id="GO:0046403">
    <property type="term" value="F:polynucleotide 3'-phosphatase activity"/>
    <property type="evidence" value="ECO:0007669"/>
    <property type="project" value="TreeGrafter"/>
</dbReference>
<dbReference type="PANTHER" id="PTHR12083:SF9">
    <property type="entry name" value="BIFUNCTIONAL POLYNUCLEOTIDE PHOSPHATASE_KINASE"/>
    <property type="match status" value="1"/>
</dbReference>
<proteinExistence type="predicted"/>
<dbReference type="OrthoDB" id="19045at2759"/>
<reference evidence="1 2" key="1">
    <citation type="submission" date="2016-10" db="EMBL/GenBank/DDBJ databases">
        <title>The genome of Paramicrosporidium saccamoebae is the missing link in understanding Cryptomycota and Microsporidia evolution.</title>
        <authorList>
            <person name="Quandt C.A."/>
            <person name="Beaudet D."/>
            <person name="Corsaro D."/>
            <person name="Michel R."/>
            <person name="Corradi N."/>
            <person name="James T."/>
        </authorList>
    </citation>
    <scope>NUCLEOTIDE SEQUENCE [LARGE SCALE GENOMIC DNA]</scope>
    <source>
        <strain evidence="1 2">KSL3</strain>
    </source>
</reference>
<evidence type="ECO:0000313" key="1">
    <source>
        <dbReference type="EMBL" id="PJF17811.1"/>
    </source>
</evidence>
<dbReference type="InterPro" id="IPR027417">
    <property type="entry name" value="P-loop_NTPase"/>
</dbReference>
<gene>
    <name evidence="1" type="ORF">PSACC_02377</name>
</gene>
<dbReference type="SUPFAM" id="SSF56784">
    <property type="entry name" value="HAD-like"/>
    <property type="match status" value="1"/>
</dbReference>
<sequence>MILYAALAEDEKRKPCIGMWEEFVADHAQSRTVDLTASFFVGDAAGRQEGWKLGRRADHASTDRKFAINVGLRFFTPEQFFLGEAEVEYPKDPFDPRKIPQVISTPLSDVVPNLGTTREIIIFVGSPASGKSTFYQRYLEPKKYALISQCIKQFEQILSSESSIVVDNTNPTIQGRKAYIDMALQRDLQVRCFWFQAESHLSHHLNIHRSITKKTHRLPRVAFSSYHKRLEEPTLKEGFCEIIRIPFIPEFDNTEDRRVFEMHLV</sequence>
<dbReference type="Pfam" id="PF08645">
    <property type="entry name" value="PNK3P"/>
    <property type="match status" value="1"/>
</dbReference>
<dbReference type="EMBL" id="MTSL01000159">
    <property type="protein sequence ID" value="PJF17811.1"/>
    <property type="molecule type" value="Genomic_DNA"/>
</dbReference>
<evidence type="ECO:0000313" key="2">
    <source>
        <dbReference type="Proteomes" id="UP000240830"/>
    </source>
</evidence>
<dbReference type="FunFam" id="3.40.50.300:FF:000737">
    <property type="entry name" value="Bifunctional polynucleotide phosphatase/kinase"/>
    <property type="match status" value="1"/>
</dbReference>
<dbReference type="Gene3D" id="3.40.50.300">
    <property type="entry name" value="P-loop containing nucleotide triphosphate hydrolases"/>
    <property type="match status" value="1"/>
</dbReference>
<keyword evidence="2" id="KW-1185">Reference proteome</keyword>
<dbReference type="GO" id="GO:0003690">
    <property type="term" value="F:double-stranded DNA binding"/>
    <property type="evidence" value="ECO:0007669"/>
    <property type="project" value="TreeGrafter"/>
</dbReference>
<protein>
    <submittedName>
        <fullName evidence="1">DNA 3'-phosphatase domain containing protein</fullName>
    </submittedName>
</protein>
<name>A0A2H9TJ76_9FUNG</name>
<dbReference type="Proteomes" id="UP000240830">
    <property type="component" value="Unassembled WGS sequence"/>
</dbReference>
<dbReference type="STRING" id="1246581.A0A2H9TJ76"/>
<dbReference type="Gene3D" id="3.40.50.1000">
    <property type="entry name" value="HAD superfamily/HAD-like"/>
    <property type="match status" value="1"/>
</dbReference>
<dbReference type="InterPro" id="IPR036412">
    <property type="entry name" value="HAD-like_sf"/>
</dbReference>
<comment type="caution">
    <text evidence="1">The sequence shown here is derived from an EMBL/GenBank/DDBJ whole genome shotgun (WGS) entry which is preliminary data.</text>
</comment>
<dbReference type="GO" id="GO:0006281">
    <property type="term" value="P:DNA repair"/>
    <property type="evidence" value="ECO:0007669"/>
    <property type="project" value="TreeGrafter"/>
</dbReference>
<dbReference type="AlphaFoldDB" id="A0A2H9TJ76"/>
<accession>A0A2H9TJ76</accession>